<reference evidence="3" key="1">
    <citation type="submission" date="2022-09" db="EMBL/GenBank/DDBJ databases">
        <title>Fusarium specimens isolated from Avocado Roots.</title>
        <authorList>
            <person name="Stajich J."/>
            <person name="Roper C."/>
            <person name="Heimlech-Rivalta G."/>
        </authorList>
    </citation>
    <scope>NUCLEOTIDE SEQUENCE</scope>
    <source>
        <strain evidence="3">CF00136</strain>
    </source>
</reference>
<dbReference type="GO" id="GO:0004674">
    <property type="term" value="F:protein serine/threonine kinase activity"/>
    <property type="evidence" value="ECO:0007669"/>
    <property type="project" value="TreeGrafter"/>
</dbReference>
<dbReference type="PROSITE" id="PS50011">
    <property type="entry name" value="PROTEIN_KINASE_DOM"/>
    <property type="match status" value="1"/>
</dbReference>
<dbReference type="Pfam" id="PF00069">
    <property type="entry name" value="Pkinase"/>
    <property type="match status" value="1"/>
</dbReference>
<evidence type="ECO:0000259" key="2">
    <source>
        <dbReference type="PROSITE" id="PS50011"/>
    </source>
</evidence>
<dbReference type="SMART" id="SM00220">
    <property type="entry name" value="S_TKc"/>
    <property type="match status" value="1"/>
</dbReference>
<feature type="signal peptide" evidence="1">
    <location>
        <begin position="1"/>
        <end position="27"/>
    </location>
</feature>
<dbReference type="InterPro" id="IPR000719">
    <property type="entry name" value="Prot_kinase_dom"/>
</dbReference>
<evidence type="ECO:0000313" key="4">
    <source>
        <dbReference type="Proteomes" id="UP001152049"/>
    </source>
</evidence>
<name>A0A9W8VIY2_9HYPO</name>
<gene>
    <name evidence="3" type="ORF">NW762_003288</name>
</gene>
<sequence>MAELFSVAAPIIQLVSLAWTAVKQVTAITEQYKDKTALERRLNSLHLELRRLQEYAPRARATISLEYKCVNNVALAKTVADLAESIASCSGDLYALEKKVSGFFDDHSLEPPFYDFGNVIKPIFHKPKAINSGGTGQVFRVHYHFNYGDSCNDGAIPHTASSHLCYYAVKKLNSTGFHDFSREVSNLQRFTRKPHPHIVPLLGSYRMGGKYHLVFPWADCDLAMYWRLNPEPNNDKSMLEWVVIQMMGLADALSVIHGYHSDKEEPRWHGVHGDIKPANILCFSDNMSRPRLTLADFGSSHIHPLGKAQAPKIDNVKRTPVYRAPEVDIAPKGVTSACDIWSLGCVISETLVWMIKGNTGIQELSSARFDQAQNSPNRDAFFQLKGNPSGELAAQLKPDVQSVSQIVSSC</sequence>
<proteinExistence type="predicted"/>
<dbReference type="Proteomes" id="UP001152049">
    <property type="component" value="Unassembled WGS sequence"/>
</dbReference>
<keyword evidence="1" id="KW-0732">Signal</keyword>
<dbReference type="GO" id="GO:0005524">
    <property type="term" value="F:ATP binding"/>
    <property type="evidence" value="ECO:0007669"/>
    <property type="project" value="InterPro"/>
</dbReference>
<dbReference type="EMBL" id="JAOQAZ010000004">
    <property type="protein sequence ID" value="KAJ4267187.1"/>
    <property type="molecule type" value="Genomic_DNA"/>
</dbReference>
<dbReference type="AlphaFoldDB" id="A0A9W8VIY2"/>
<keyword evidence="4" id="KW-1185">Reference proteome</keyword>
<dbReference type="SUPFAM" id="SSF56112">
    <property type="entry name" value="Protein kinase-like (PK-like)"/>
    <property type="match status" value="1"/>
</dbReference>
<evidence type="ECO:0000256" key="1">
    <source>
        <dbReference type="SAM" id="SignalP"/>
    </source>
</evidence>
<dbReference type="Gene3D" id="3.30.200.20">
    <property type="entry name" value="Phosphorylase Kinase, domain 1"/>
    <property type="match status" value="1"/>
</dbReference>
<dbReference type="OrthoDB" id="1046782at2759"/>
<evidence type="ECO:0000313" key="3">
    <source>
        <dbReference type="EMBL" id="KAJ4267187.1"/>
    </source>
</evidence>
<dbReference type="InterPro" id="IPR011009">
    <property type="entry name" value="Kinase-like_dom_sf"/>
</dbReference>
<comment type="caution">
    <text evidence="3">The sequence shown here is derived from an EMBL/GenBank/DDBJ whole genome shotgun (WGS) entry which is preliminary data.</text>
</comment>
<dbReference type="Gene3D" id="1.10.510.10">
    <property type="entry name" value="Transferase(Phosphotransferase) domain 1"/>
    <property type="match status" value="1"/>
</dbReference>
<accession>A0A9W8VIY2</accession>
<dbReference type="PANTHER" id="PTHR24359">
    <property type="entry name" value="SERINE/THREONINE-PROTEIN KINASE SBK1"/>
    <property type="match status" value="1"/>
</dbReference>
<protein>
    <recommendedName>
        <fullName evidence="2">Protein kinase domain-containing protein</fullName>
    </recommendedName>
</protein>
<dbReference type="PANTHER" id="PTHR24359:SF1">
    <property type="entry name" value="INHIBITOR OF NUCLEAR FACTOR KAPPA-B KINASE EPSILON SUBUNIT HOMOLOG 1-RELATED"/>
    <property type="match status" value="1"/>
</dbReference>
<organism evidence="3 4">
    <name type="scientific">Fusarium torreyae</name>
    <dbReference type="NCBI Taxonomy" id="1237075"/>
    <lineage>
        <taxon>Eukaryota</taxon>
        <taxon>Fungi</taxon>
        <taxon>Dikarya</taxon>
        <taxon>Ascomycota</taxon>
        <taxon>Pezizomycotina</taxon>
        <taxon>Sordariomycetes</taxon>
        <taxon>Hypocreomycetidae</taxon>
        <taxon>Hypocreales</taxon>
        <taxon>Nectriaceae</taxon>
        <taxon>Fusarium</taxon>
    </lineage>
</organism>
<feature type="domain" description="Protein kinase" evidence="2">
    <location>
        <begin position="124"/>
        <end position="410"/>
    </location>
</feature>
<feature type="chain" id="PRO_5040984934" description="Protein kinase domain-containing protein" evidence="1">
    <location>
        <begin position="28"/>
        <end position="410"/>
    </location>
</feature>